<dbReference type="AlphaFoldDB" id="A0A067R4A5"/>
<name>A0A067R4A5_ZOONE</name>
<keyword evidence="2" id="KW-1185">Reference proteome</keyword>
<sequence length="107" mass="11933">MRVVLMKPIQGVASAGDHNGCEHDTSAVDKKLCSRTCMLEQIVMMVKYCHSKCKNDMNRPLILVFNDPEKTTTGKHPVMLTRGVTVMHDNTPPHVAHTIQGTLHSMH</sequence>
<evidence type="ECO:0000313" key="2">
    <source>
        <dbReference type="Proteomes" id="UP000027135"/>
    </source>
</evidence>
<dbReference type="EMBL" id="KK852989">
    <property type="protein sequence ID" value="KDR12794.1"/>
    <property type="molecule type" value="Genomic_DNA"/>
</dbReference>
<reference evidence="1 2" key="1">
    <citation type="journal article" date="2014" name="Nat. Commun.">
        <title>Molecular traces of alternative social organization in a termite genome.</title>
        <authorList>
            <person name="Terrapon N."/>
            <person name="Li C."/>
            <person name="Robertson H.M."/>
            <person name="Ji L."/>
            <person name="Meng X."/>
            <person name="Booth W."/>
            <person name="Chen Z."/>
            <person name="Childers C.P."/>
            <person name="Glastad K.M."/>
            <person name="Gokhale K."/>
            <person name="Gowin J."/>
            <person name="Gronenberg W."/>
            <person name="Hermansen R.A."/>
            <person name="Hu H."/>
            <person name="Hunt B.G."/>
            <person name="Huylmans A.K."/>
            <person name="Khalil S.M."/>
            <person name="Mitchell R.D."/>
            <person name="Munoz-Torres M.C."/>
            <person name="Mustard J.A."/>
            <person name="Pan H."/>
            <person name="Reese J.T."/>
            <person name="Scharf M.E."/>
            <person name="Sun F."/>
            <person name="Vogel H."/>
            <person name="Xiao J."/>
            <person name="Yang W."/>
            <person name="Yang Z."/>
            <person name="Yang Z."/>
            <person name="Zhou J."/>
            <person name="Zhu J."/>
            <person name="Brent C.S."/>
            <person name="Elsik C.G."/>
            <person name="Goodisman M.A."/>
            <person name="Liberles D.A."/>
            <person name="Roe R.M."/>
            <person name="Vargo E.L."/>
            <person name="Vilcinskas A."/>
            <person name="Wang J."/>
            <person name="Bornberg-Bauer E."/>
            <person name="Korb J."/>
            <person name="Zhang G."/>
            <person name="Liebig J."/>
        </authorList>
    </citation>
    <scope>NUCLEOTIDE SEQUENCE [LARGE SCALE GENOMIC DNA]</scope>
    <source>
        <tissue evidence="1">Whole organism</tissue>
    </source>
</reference>
<gene>
    <name evidence="1" type="ORF">L798_13371</name>
</gene>
<accession>A0A067R4A5</accession>
<proteinExistence type="predicted"/>
<dbReference type="Proteomes" id="UP000027135">
    <property type="component" value="Unassembled WGS sequence"/>
</dbReference>
<evidence type="ECO:0000313" key="1">
    <source>
        <dbReference type="EMBL" id="KDR12794.1"/>
    </source>
</evidence>
<dbReference type="InParanoid" id="A0A067R4A5"/>
<protein>
    <submittedName>
        <fullName evidence="1">Uncharacterized protein</fullName>
    </submittedName>
</protein>
<organism evidence="1 2">
    <name type="scientific">Zootermopsis nevadensis</name>
    <name type="common">Dampwood termite</name>
    <dbReference type="NCBI Taxonomy" id="136037"/>
    <lineage>
        <taxon>Eukaryota</taxon>
        <taxon>Metazoa</taxon>
        <taxon>Ecdysozoa</taxon>
        <taxon>Arthropoda</taxon>
        <taxon>Hexapoda</taxon>
        <taxon>Insecta</taxon>
        <taxon>Pterygota</taxon>
        <taxon>Neoptera</taxon>
        <taxon>Polyneoptera</taxon>
        <taxon>Dictyoptera</taxon>
        <taxon>Blattodea</taxon>
        <taxon>Blattoidea</taxon>
        <taxon>Termitoidae</taxon>
        <taxon>Termopsidae</taxon>
        <taxon>Zootermopsis</taxon>
    </lineage>
</organism>